<dbReference type="InterPro" id="IPR007435">
    <property type="entry name" value="DUF484"/>
</dbReference>
<reference evidence="1 2" key="1">
    <citation type="journal article" date="2018" name="Microbiome">
        <title>Fine metagenomic profile of the Mediterranean stratified and mixed water columns revealed by assembly and recruitment.</title>
        <authorList>
            <person name="Haro-Moreno J.M."/>
            <person name="Lopez-Perez M."/>
            <person name="De La Torre J.R."/>
            <person name="Picazo A."/>
            <person name="Camacho A."/>
            <person name="Rodriguez-Valera F."/>
        </authorList>
    </citation>
    <scope>NUCLEOTIDE SEQUENCE [LARGE SCALE GENOMIC DNA]</scope>
    <source>
        <strain evidence="1">MED-G84</strain>
    </source>
</reference>
<comment type="caution">
    <text evidence="1">The sequence shown here is derived from an EMBL/GenBank/DDBJ whole genome shotgun (WGS) entry which is preliminary data.</text>
</comment>
<protein>
    <submittedName>
        <fullName evidence="1">DUF484 family protein</fullName>
    </submittedName>
</protein>
<dbReference type="Gene3D" id="3.30.450.40">
    <property type="match status" value="1"/>
</dbReference>
<accession>A0A368BKL5</accession>
<proteinExistence type="predicted"/>
<sequence>MAKKLDAKDVELFLLENTDFFVSRESIVSELSFKHDTKGATSLLEMQVRKLRDEQSRLMDMLSGFLSTGKENEELFFKSKNLTLSMIASKDFNEVKKTVETFFVKNFNVDACILEIISDSELQNLENETALEMNKDTIHMGPLSKEKMISFFADDAIKSAVISVLKLKNSFGLLKIGSNESTKYLGDGDTTFIEYIRDMIISVLESKEA</sequence>
<dbReference type="PANTHER" id="PTHR38765">
    <property type="entry name" value="DUF484 DOMAIN-CONTAINING PROTEIN"/>
    <property type="match status" value="1"/>
</dbReference>
<evidence type="ECO:0000313" key="1">
    <source>
        <dbReference type="EMBL" id="RCL37397.1"/>
    </source>
</evidence>
<dbReference type="InterPro" id="IPR029016">
    <property type="entry name" value="GAF-like_dom_sf"/>
</dbReference>
<name>A0A368BKL5_9GAMM</name>
<dbReference type="PANTHER" id="PTHR38765:SF1">
    <property type="entry name" value="DUF484 DOMAIN-CONTAINING PROTEIN"/>
    <property type="match status" value="1"/>
</dbReference>
<dbReference type="Proteomes" id="UP000253032">
    <property type="component" value="Unassembled WGS sequence"/>
</dbReference>
<organism evidence="1 2">
    <name type="scientific">SAR86 cluster bacterium</name>
    <dbReference type="NCBI Taxonomy" id="2030880"/>
    <lineage>
        <taxon>Bacteria</taxon>
        <taxon>Pseudomonadati</taxon>
        <taxon>Pseudomonadota</taxon>
        <taxon>Gammaproteobacteria</taxon>
        <taxon>SAR86 cluster</taxon>
    </lineage>
</organism>
<dbReference type="AlphaFoldDB" id="A0A368BKL5"/>
<dbReference type="Pfam" id="PF04340">
    <property type="entry name" value="DUF484"/>
    <property type="match status" value="1"/>
</dbReference>
<evidence type="ECO:0000313" key="2">
    <source>
        <dbReference type="Proteomes" id="UP000253032"/>
    </source>
</evidence>
<gene>
    <name evidence="1" type="ORF">DBW98_03915</name>
</gene>
<dbReference type="EMBL" id="QOPC01000023">
    <property type="protein sequence ID" value="RCL37397.1"/>
    <property type="molecule type" value="Genomic_DNA"/>
</dbReference>